<feature type="repeat" description="ANK" evidence="1">
    <location>
        <begin position="133"/>
        <end position="165"/>
    </location>
</feature>
<dbReference type="SUPFAM" id="SSF48403">
    <property type="entry name" value="Ankyrin repeat"/>
    <property type="match status" value="1"/>
</dbReference>
<feature type="compositionally biased region" description="Low complexity" evidence="2">
    <location>
        <begin position="203"/>
        <end position="212"/>
    </location>
</feature>
<evidence type="ECO:0000256" key="2">
    <source>
        <dbReference type="SAM" id="MobiDB-lite"/>
    </source>
</evidence>
<protein>
    <submittedName>
        <fullName evidence="3">Uncharacterized protein</fullName>
    </submittedName>
</protein>
<dbReference type="Gene3D" id="1.25.40.20">
    <property type="entry name" value="Ankyrin repeat-containing domain"/>
    <property type="match status" value="1"/>
</dbReference>
<feature type="region of interest" description="Disordered" evidence="2">
    <location>
        <begin position="198"/>
        <end position="227"/>
    </location>
</feature>
<dbReference type="PROSITE" id="PS50297">
    <property type="entry name" value="ANK_REP_REGION"/>
    <property type="match status" value="1"/>
</dbReference>
<reference evidence="3 4" key="1">
    <citation type="submission" date="2024-02" db="EMBL/GenBank/DDBJ databases">
        <authorList>
            <person name="Chen Y."/>
            <person name="Shah S."/>
            <person name="Dougan E. K."/>
            <person name="Thang M."/>
            <person name="Chan C."/>
        </authorList>
    </citation>
    <scope>NUCLEOTIDE SEQUENCE [LARGE SCALE GENOMIC DNA]</scope>
</reference>
<dbReference type="SMART" id="SM00248">
    <property type="entry name" value="ANK"/>
    <property type="match status" value="1"/>
</dbReference>
<sequence length="227" mass="24900">MGQTACIESMCQAKTGAGDTETSGDPQLKSQDEKALPRLLGDSARSVDKTVGKEAAKDGEEHNESAEGAMEDRVIGQVESATSVGGSKEDQDEGHTSKALRKLERAEARKQVLPFLLQNGFQTVKSKKTWFWRSYYPLHAAVKKKDIETVRLLLTAGADPQKLNNKSETPQQLAERLNRSGSYQEIIEVLQNAKVRKAKSSRSRSLSDQGRSGTTQEVTPRGRAPML</sequence>
<proteinExistence type="predicted"/>
<dbReference type="InterPro" id="IPR036770">
    <property type="entry name" value="Ankyrin_rpt-contain_sf"/>
</dbReference>
<dbReference type="InterPro" id="IPR002110">
    <property type="entry name" value="Ankyrin_rpt"/>
</dbReference>
<dbReference type="Proteomes" id="UP001642484">
    <property type="component" value="Unassembled WGS sequence"/>
</dbReference>
<feature type="region of interest" description="Disordered" evidence="2">
    <location>
        <begin position="1"/>
        <end position="97"/>
    </location>
</feature>
<feature type="compositionally biased region" description="Basic and acidic residues" evidence="2">
    <location>
        <begin position="87"/>
        <end position="97"/>
    </location>
</feature>
<feature type="compositionally biased region" description="Polar residues" evidence="2">
    <location>
        <begin position="20"/>
        <end position="29"/>
    </location>
</feature>
<name>A0ABP0MEL9_9DINO</name>
<dbReference type="Pfam" id="PF00023">
    <property type="entry name" value="Ank"/>
    <property type="match status" value="1"/>
</dbReference>
<accession>A0ABP0MEL9</accession>
<keyword evidence="4" id="KW-1185">Reference proteome</keyword>
<comment type="caution">
    <text evidence="3">The sequence shown here is derived from an EMBL/GenBank/DDBJ whole genome shotgun (WGS) entry which is preliminary data.</text>
</comment>
<dbReference type="EMBL" id="CAXAMN010016847">
    <property type="protein sequence ID" value="CAK9049222.1"/>
    <property type="molecule type" value="Genomic_DNA"/>
</dbReference>
<organism evidence="3 4">
    <name type="scientific">Durusdinium trenchii</name>
    <dbReference type="NCBI Taxonomy" id="1381693"/>
    <lineage>
        <taxon>Eukaryota</taxon>
        <taxon>Sar</taxon>
        <taxon>Alveolata</taxon>
        <taxon>Dinophyceae</taxon>
        <taxon>Suessiales</taxon>
        <taxon>Symbiodiniaceae</taxon>
        <taxon>Durusdinium</taxon>
    </lineage>
</organism>
<gene>
    <name evidence="3" type="ORF">CCMP2556_LOCUS25233</name>
</gene>
<keyword evidence="1" id="KW-0040">ANK repeat</keyword>
<feature type="compositionally biased region" description="Basic and acidic residues" evidence="2">
    <location>
        <begin position="45"/>
        <end position="74"/>
    </location>
</feature>
<evidence type="ECO:0000313" key="3">
    <source>
        <dbReference type="EMBL" id="CAK9049222.1"/>
    </source>
</evidence>
<evidence type="ECO:0000313" key="4">
    <source>
        <dbReference type="Proteomes" id="UP001642484"/>
    </source>
</evidence>
<dbReference type="PROSITE" id="PS50088">
    <property type="entry name" value="ANK_REPEAT"/>
    <property type="match status" value="1"/>
</dbReference>
<evidence type="ECO:0000256" key="1">
    <source>
        <dbReference type="PROSITE-ProRule" id="PRU00023"/>
    </source>
</evidence>